<dbReference type="SUPFAM" id="SSF52540">
    <property type="entry name" value="P-loop containing nucleoside triphosphate hydrolases"/>
    <property type="match status" value="1"/>
</dbReference>
<organism evidence="1 4">
    <name type="scientific">Streptacidiphilus alkalitolerans</name>
    <dbReference type="NCBI Taxonomy" id="3342712"/>
    <lineage>
        <taxon>Bacteria</taxon>
        <taxon>Bacillati</taxon>
        <taxon>Actinomycetota</taxon>
        <taxon>Actinomycetes</taxon>
        <taxon>Kitasatosporales</taxon>
        <taxon>Streptomycetaceae</taxon>
        <taxon>Streptacidiphilus</taxon>
    </lineage>
</organism>
<evidence type="ECO:0000313" key="4">
    <source>
        <dbReference type="Proteomes" id="UP001592582"/>
    </source>
</evidence>
<dbReference type="RefSeq" id="WP_380515985.1">
    <property type="nucleotide sequence ID" value="NZ_JBHEZX010000018.1"/>
</dbReference>
<dbReference type="PANTHER" id="PTHR47691:SF3">
    <property type="entry name" value="HTH-TYPE TRANSCRIPTIONAL REGULATOR RV0890C-RELATED"/>
    <property type="match status" value="1"/>
</dbReference>
<dbReference type="Proteomes" id="UP001592582">
    <property type="component" value="Unassembled WGS sequence"/>
</dbReference>
<sequence>MTTEAAVPSDPCPTDDTLLGRGRELAALTRALAVHRLVALTGPAGVGKSRLAAAAAAEARRLRPCRVRTVDLGALHAPELFAGTLGYALGIRARDDGSELGALAQGLGAEPTLLVLDGCERLLGRAAAGIEYLIDACPDLVVLAVGRATPGSRYERVQRLEPLAEGPATALLCTRARQFGAPAFARSGLEHLDALPLCHLLDRNPLAIELAAGRLTQLSPRQLMSEVSRPAGLLGLAPVALPPDRAADCGDRLPDRTLRAAVEGSHDLCTRAERLLWARLSAVPVGFDLAEAEQACTGRDLTGYALEQAWFGLIRSSVLVSYGAGAQRYRLPFLLRAYGRERLRRINR</sequence>
<dbReference type="EMBL" id="JBHEZX010000018">
    <property type="protein sequence ID" value="MFC1413693.1"/>
    <property type="molecule type" value="Genomic_DNA"/>
</dbReference>
<dbReference type="Proteomes" id="UP001592530">
    <property type="component" value="Unassembled WGS sequence"/>
</dbReference>
<comment type="caution">
    <text evidence="1">The sequence shown here is derived from an EMBL/GenBank/DDBJ whole genome shotgun (WGS) entry which is preliminary data.</text>
</comment>
<gene>
    <name evidence="2" type="ORF">ACEZDB_30960</name>
    <name evidence="1" type="ORF">ACEZDG_30965</name>
</gene>
<name>A0ABV6VJ22_9ACTN</name>
<keyword evidence="4" id="KW-1185">Reference proteome</keyword>
<evidence type="ECO:0000313" key="3">
    <source>
        <dbReference type="Proteomes" id="UP001592530"/>
    </source>
</evidence>
<dbReference type="EMBL" id="JBHEZY010000016">
    <property type="protein sequence ID" value="MFC1435072.1"/>
    <property type="molecule type" value="Genomic_DNA"/>
</dbReference>
<dbReference type="InterPro" id="IPR027417">
    <property type="entry name" value="P-loop_NTPase"/>
</dbReference>
<reference evidence="3 4" key="1">
    <citation type="submission" date="2024-09" db="EMBL/GenBank/DDBJ databases">
        <authorList>
            <person name="Lee S.D."/>
        </authorList>
    </citation>
    <scope>NUCLEOTIDE SEQUENCE [LARGE SCALE GENOMIC DNA]</scope>
    <source>
        <strain evidence="1 4">N1-1</strain>
        <strain evidence="2 3">N1-3</strain>
    </source>
</reference>
<dbReference type="PANTHER" id="PTHR47691">
    <property type="entry name" value="REGULATOR-RELATED"/>
    <property type="match status" value="1"/>
</dbReference>
<accession>A0ABV6VJ22</accession>
<evidence type="ECO:0008006" key="5">
    <source>
        <dbReference type="Google" id="ProtNLM"/>
    </source>
</evidence>
<evidence type="ECO:0000313" key="2">
    <source>
        <dbReference type="EMBL" id="MFC1435072.1"/>
    </source>
</evidence>
<protein>
    <recommendedName>
        <fullName evidence="5">ATPase</fullName>
    </recommendedName>
</protein>
<dbReference type="Gene3D" id="3.40.50.300">
    <property type="entry name" value="P-loop containing nucleotide triphosphate hydrolases"/>
    <property type="match status" value="1"/>
</dbReference>
<evidence type="ECO:0000313" key="1">
    <source>
        <dbReference type="EMBL" id="MFC1413693.1"/>
    </source>
</evidence>
<proteinExistence type="predicted"/>